<keyword evidence="11 17" id="KW-1133">Transmembrane helix</keyword>
<evidence type="ECO:0000256" key="12">
    <source>
        <dbReference type="ARBA" id="ARBA00023012"/>
    </source>
</evidence>
<keyword evidence="7 17" id="KW-0812">Transmembrane</keyword>
<evidence type="ECO:0000256" key="8">
    <source>
        <dbReference type="ARBA" id="ARBA00022741"/>
    </source>
</evidence>
<dbReference type="SUPFAM" id="SSF55874">
    <property type="entry name" value="ATPase domain of HSP90 chaperone/DNA topoisomerase II/histidine kinase"/>
    <property type="match status" value="1"/>
</dbReference>
<dbReference type="InterPro" id="IPR003661">
    <property type="entry name" value="HisK_dim/P_dom"/>
</dbReference>
<dbReference type="SMART" id="SM00387">
    <property type="entry name" value="HATPase_c"/>
    <property type="match status" value="1"/>
</dbReference>
<dbReference type="PRINTS" id="PR00344">
    <property type="entry name" value="BCTRLSENSOR"/>
</dbReference>
<evidence type="ECO:0000256" key="14">
    <source>
        <dbReference type="ARBA" id="ARBA00023136"/>
    </source>
</evidence>
<comment type="function">
    <text evidence="15">Member of the two-component regulatory system HssS/HssR involved in intracellular heme homeostasis and tempering of staphylococcal virulence. HssS functions as a heme sensor histidine kinase which is autophosphorylated at a histidine residue and transfers its phosphate group to an aspartate residue of HssR. HssR/HssS activates the expression of hrtAB, an efflux pump, in response to extracellular heme, hemin, hemoglobin or blood.</text>
</comment>
<dbReference type="GO" id="GO:0005524">
    <property type="term" value="F:ATP binding"/>
    <property type="evidence" value="ECO:0007669"/>
    <property type="project" value="UniProtKB-KW"/>
</dbReference>
<name>A0A927BRE6_9BACL</name>
<dbReference type="Gene3D" id="1.10.8.500">
    <property type="entry name" value="HAMP domain in histidine kinase"/>
    <property type="match status" value="1"/>
</dbReference>
<dbReference type="EC" id="2.7.13.3" evidence="3"/>
<keyword evidence="5" id="KW-0597">Phosphoprotein</keyword>
<evidence type="ECO:0000256" key="3">
    <source>
        <dbReference type="ARBA" id="ARBA00012438"/>
    </source>
</evidence>
<evidence type="ECO:0000256" key="13">
    <source>
        <dbReference type="ARBA" id="ARBA00023026"/>
    </source>
</evidence>
<protein>
    <recommendedName>
        <fullName evidence="16">Heme sensor protein HssS</fullName>
        <ecNumber evidence="3">2.7.13.3</ecNumber>
    </recommendedName>
</protein>
<keyword evidence="8" id="KW-0547">Nucleotide-binding</keyword>
<dbReference type="FunFam" id="3.30.565.10:FF:000006">
    <property type="entry name" value="Sensor histidine kinase WalK"/>
    <property type="match status" value="1"/>
</dbReference>
<dbReference type="InterPro" id="IPR004358">
    <property type="entry name" value="Sig_transdc_His_kin-like_C"/>
</dbReference>
<comment type="subcellular location">
    <subcellularLocation>
        <location evidence="2">Cell membrane</location>
        <topology evidence="2">Multi-pass membrane protein</topology>
    </subcellularLocation>
</comment>
<dbReference type="Gene3D" id="1.10.287.130">
    <property type="match status" value="1"/>
</dbReference>
<dbReference type="RefSeq" id="WP_190914883.1">
    <property type="nucleotide sequence ID" value="NZ_JACXIZ010000010.1"/>
</dbReference>
<dbReference type="SMART" id="SM00304">
    <property type="entry name" value="HAMP"/>
    <property type="match status" value="1"/>
</dbReference>
<gene>
    <name evidence="20" type="ORF">IDH44_03865</name>
</gene>
<evidence type="ECO:0000256" key="11">
    <source>
        <dbReference type="ARBA" id="ARBA00022989"/>
    </source>
</evidence>
<dbReference type="GO" id="GO:0000155">
    <property type="term" value="F:phosphorelay sensor kinase activity"/>
    <property type="evidence" value="ECO:0007669"/>
    <property type="project" value="InterPro"/>
</dbReference>
<dbReference type="Pfam" id="PF00512">
    <property type="entry name" value="HisKA"/>
    <property type="match status" value="1"/>
</dbReference>
<sequence>MIRSLYVRVVLTFLGSAIGGMIVAALVATIIFEGQMNDTLIDTSLAISRDIALIYETLPYEQAKTIVDSMEQLQSFYVRIYDESGVMQEFGNSAGIAPSRISSDMLSHVLSGQEFKNPDSSQSSIVVGVPLPTSQGSMALFTQSNYTSVNVALLWIMTTLANSLGAGSVFIVIATLFLVRPINQLTKATKRLAGGDFSVKLNMKRKDELGTLARSFNEMTQGLRQLESMRQQFVSNVSHEIQSPLTSIAGYAQALQSLELSEQERRRYLDIIIAESGRVSAMSDNLLKLTMLESENVSMQTVPYRLDEQLRRIIVANQPLWAARDIRFELDLPHTMITADPDQLELVWTNIINNGIKFSPEGSTMRITIKNGIKEVSVLVSDSGIGISEEDQARIFERFFKADRSRNRKIAGNGLGLSIVKQIVSLHHGNINVESVPGQGTTFIITLPITAPV</sequence>
<dbReference type="InterPro" id="IPR050398">
    <property type="entry name" value="HssS/ArlS-like"/>
</dbReference>
<evidence type="ECO:0000259" key="18">
    <source>
        <dbReference type="PROSITE" id="PS50109"/>
    </source>
</evidence>
<keyword evidence="6" id="KW-0808">Transferase</keyword>
<dbReference type="PROSITE" id="PS50109">
    <property type="entry name" value="HIS_KIN"/>
    <property type="match status" value="1"/>
</dbReference>
<dbReference type="FunFam" id="1.10.287.130:FF:000001">
    <property type="entry name" value="Two-component sensor histidine kinase"/>
    <property type="match status" value="1"/>
</dbReference>
<evidence type="ECO:0000256" key="17">
    <source>
        <dbReference type="SAM" id="Phobius"/>
    </source>
</evidence>
<dbReference type="SUPFAM" id="SSF158472">
    <property type="entry name" value="HAMP domain-like"/>
    <property type="match status" value="1"/>
</dbReference>
<proteinExistence type="predicted"/>
<evidence type="ECO:0000259" key="19">
    <source>
        <dbReference type="PROSITE" id="PS50885"/>
    </source>
</evidence>
<dbReference type="InterPro" id="IPR003660">
    <property type="entry name" value="HAMP_dom"/>
</dbReference>
<dbReference type="CDD" id="cd00082">
    <property type="entry name" value="HisKA"/>
    <property type="match status" value="1"/>
</dbReference>
<feature type="domain" description="HAMP" evidence="19">
    <location>
        <begin position="176"/>
        <end position="228"/>
    </location>
</feature>
<dbReference type="InterPro" id="IPR036097">
    <property type="entry name" value="HisK_dim/P_sf"/>
</dbReference>
<keyword evidence="10" id="KW-0067">ATP-binding</keyword>
<feature type="domain" description="Histidine kinase" evidence="18">
    <location>
        <begin position="236"/>
        <end position="451"/>
    </location>
</feature>
<evidence type="ECO:0000256" key="4">
    <source>
        <dbReference type="ARBA" id="ARBA00022475"/>
    </source>
</evidence>
<evidence type="ECO:0000313" key="20">
    <source>
        <dbReference type="EMBL" id="MBD2844315.1"/>
    </source>
</evidence>
<dbReference type="Pfam" id="PF02518">
    <property type="entry name" value="HATPase_c"/>
    <property type="match status" value="1"/>
</dbReference>
<evidence type="ECO:0000256" key="9">
    <source>
        <dbReference type="ARBA" id="ARBA00022777"/>
    </source>
</evidence>
<evidence type="ECO:0000256" key="5">
    <source>
        <dbReference type="ARBA" id="ARBA00022553"/>
    </source>
</evidence>
<dbReference type="PANTHER" id="PTHR45528:SF11">
    <property type="entry name" value="HISTIDINE KINASE"/>
    <property type="match status" value="1"/>
</dbReference>
<dbReference type="InterPro" id="IPR003594">
    <property type="entry name" value="HATPase_dom"/>
</dbReference>
<accession>A0A927BRE6</accession>
<comment type="caution">
    <text evidence="20">The sequence shown here is derived from an EMBL/GenBank/DDBJ whole genome shotgun (WGS) entry which is preliminary data.</text>
</comment>
<dbReference type="Gene3D" id="3.30.565.10">
    <property type="entry name" value="Histidine kinase-like ATPase, C-terminal domain"/>
    <property type="match status" value="1"/>
</dbReference>
<dbReference type="AlphaFoldDB" id="A0A927BRE6"/>
<dbReference type="EMBL" id="JACXIZ010000010">
    <property type="protein sequence ID" value="MBD2844315.1"/>
    <property type="molecule type" value="Genomic_DNA"/>
</dbReference>
<evidence type="ECO:0000256" key="16">
    <source>
        <dbReference type="ARBA" id="ARBA00040841"/>
    </source>
</evidence>
<dbReference type="SMART" id="SM00388">
    <property type="entry name" value="HisKA"/>
    <property type="match status" value="1"/>
</dbReference>
<dbReference type="Pfam" id="PF00672">
    <property type="entry name" value="HAMP"/>
    <property type="match status" value="1"/>
</dbReference>
<evidence type="ECO:0000313" key="21">
    <source>
        <dbReference type="Proteomes" id="UP000621560"/>
    </source>
</evidence>
<dbReference type="Proteomes" id="UP000621560">
    <property type="component" value="Unassembled WGS sequence"/>
</dbReference>
<evidence type="ECO:0000256" key="2">
    <source>
        <dbReference type="ARBA" id="ARBA00004651"/>
    </source>
</evidence>
<keyword evidence="13" id="KW-0843">Virulence</keyword>
<organism evidence="20 21">
    <name type="scientific">Paenibacillus sabuli</name>
    <dbReference type="NCBI Taxonomy" id="2772509"/>
    <lineage>
        <taxon>Bacteria</taxon>
        <taxon>Bacillati</taxon>
        <taxon>Bacillota</taxon>
        <taxon>Bacilli</taxon>
        <taxon>Bacillales</taxon>
        <taxon>Paenibacillaceae</taxon>
        <taxon>Paenibacillus</taxon>
    </lineage>
</organism>
<evidence type="ECO:0000256" key="10">
    <source>
        <dbReference type="ARBA" id="ARBA00022840"/>
    </source>
</evidence>
<evidence type="ECO:0000256" key="7">
    <source>
        <dbReference type="ARBA" id="ARBA00022692"/>
    </source>
</evidence>
<dbReference type="PANTHER" id="PTHR45528">
    <property type="entry name" value="SENSOR HISTIDINE KINASE CPXA"/>
    <property type="match status" value="1"/>
</dbReference>
<dbReference type="CDD" id="cd06225">
    <property type="entry name" value="HAMP"/>
    <property type="match status" value="1"/>
</dbReference>
<dbReference type="SUPFAM" id="SSF47384">
    <property type="entry name" value="Homodimeric domain of signal transducing histidine kinase"/>
    <property type="match status" value="1"/>
</dbReference>
<dbReference type="GO" id="GO:0005886">
    <property type="term" value="C:plasma membrane"/>
    <property type="evidence" value="ECO:0007669"/>
    <property type="project" value="UniProtKB-SubCell"/>
</dbReference>
<evidence type="ECO:0000256" key="1">
    <source>
        <dbReference type="ARBA" id="ARBA00000085"/>
    </source>
</evidence>
<keyword evidence="21" id="KW-1185">Reference proteome</keyword>
<evidence type="ECO:0000256" key="6">
    <source>
        <dbReference type="ARBA" id="ARBA00022679"/>
    </source>
</evidence>
<dbReference type="PROSITE" id="PS50885">
    <property type="entry name" value="HAMP"/>
    <property type="match status" value="1"/>
</dbReference>
<comment type="catalytic activity">
    <reaction evidence="1">
        <text>ATP + protein L-histidine = ADP + protein N-phospho-L-histidine.</text>
        <dbReference type="EC" id="2.7.13.3"/>
    </reaction>
</comment>
<keyword evidence="12" id="KW-0902">Two-component regulatory system</keyword>
<dbReference type="InterPro" id="IPR005467">
    <property type="entry name" value="His_kinase_dom"/>
</dbReference>
<keyword evidence="9 20" id="KW-0418">Kinase</keyword>
<reference evidence="20" key="1">
    <citation type="submission" date="2020-09" db="EMBL/GenBank/DDBJ databases">
        <title>A novel bacterium of genus Paenibacillus, isolated from South China Sea.</title>
        <authorList>
            <person name="Huang H."/>
            <person name="Mo K."/>
            <person name="Hu Y."/>
        </authorList>
    </citation>
    <scope>NUCLEOTIDE SEQUENCE</scope>
    <source>
        <strain evidence="20">IB182496</strain>
    </source>
</reference>
<feature type="transmembrane region" description="Helical" evidence="17">
    <location>
        <begin position="152"/>
        <end position="179"/>
    </location>
</feature>
<evidence type="ECO:0000256" key="15">
    <source>
        <dbReference type="ARBA" id="ARBA00037219"/>
    </source>
</evidence>
<dbReference type="InterPro" id="IPR036890">
    <property type="entry name" value="HATPase_C_sf"/>
</dbReference>
<keyword evidence="14 17" id="KW-0472">Membrane</keyword>
<feature type="transmembrane region" description="Helical" evidence="17">
    <location>
        <begin position="9"/>
        <end position="32"/>
    </location>
</feature>
<keyword evidence="4" id="KW-1003">Cell membrane</keyword>